<gene>
    <name evidence="1" type="ORF">HYC85_030068</name>
</gene>
<keyword evidence="2" id="KW-1185">Reference proteome</keyword>
<evidence type="ECO:0000313" key="2">
    <source>
        <dbReference type="Proteomes" id="UP000593564"/>
    </source>
</evidence>
<proteinExistence type="predicted"/>
<name>A0A7J7G0C6_CAMSI</name>
<dbReference type="EMBL" id="JACBKZ010000014">
    <property type="protein sequence ID" value="KAF5933897.1"/>
    <property type="molecule type" value="Genomic_DNA"/>
</dbReference>
<reference evidence="2" key="1">
    <citation type="journal article" date="2020" name="Nat. Commun.">
        <title>Genome assembly of wild tea tree DASZ reveals pedigree and selection history of tea varieties.</title>
        <authorList>
            <person name="Zhang W."/>
            <person name="Zhang Y."/>
            <person name="Qiu H."/>
            <person name="Guo Y."/>
            <person name="Wan H."/>
            <person name="Zhang X."/>
            <person name="Scossa F."/>
            <person name="Alseekh S."/>
            <person name="Zhang Q."/>
            <person name="Wang P."/>
            <person name="Xu L."/>
            <person name="Schmidt M.H."/>
            <person name="Jia X."/>
            <person name="Li D."/>
            <person name="Zhu A."/>
            <person name="Guo F."/>
            <person name="Chen W."/>
            <person name="Ni D."/>
            <person name="Usadel B."/>
            <person name="Fernie A.R."/>
            <person name="Wen W."/>
        </authorList>
    </citation>
    <scope>NUCLEOTIDE SEQUENCE [LARGE SCALE GENOMIC DNA]</scope>
    <source>
        <strain evidence="2">cv. G240</strain>
    </source>
</reference>
<dbReference type="Proteomes" id="UP000593564">
    <property type="component" value="Unassembled WGS sequence"/>
</dbReference>
<dbReference type="AlphaFoldDB" id="A0A7J7G0C6"/>
<protein>
    <submittedName>
        <fullName evidence="1">Uncharacterized protein</fullName>
    </submittedName>
</protein>
<evidence type="ECO:0000313" key="1">
    <source>
        <dbReference type="EMBL" id="KAF5933897.1"/>
    </source>
</evidence>
<accession>A0A7J7G0C6</accession>
<sequence>MDSGQLHIRHLPPYVRSGPPVRAALIPARAAPSAPPPLHLQLKQCATLKTSTLPACTASSPACAAPTSMCGLGPRTCDPGPAAQNSLVRPPCTLDSTVHPPRQVKSITERTRTSCVRNSIVQQLQTTNKVFHANPTPQND</sequence>
<reference evidence="1 2" key="2">
    <citation type="submission" date="2020-07" db="EMBL/GenBank/DDBJ databases">
        <title>Genome assembly of wild tea tree DASZ reveals pedigree and selection history of tea varieties.</title>
        <authorList>
            <person name="Zhang W."/>
        </authorList>
    </citation>
    <scope>NUCLEOTIDE SEQUENCE [LARGE SCALE GENOMIC DNA]</scope>
    <source>
        <strain evidence="2">cv. G240</strain>
        <tissue evidence="1">Leaf</tissue>
    </source>
</reference>
<comment type="caution">
    <text evidence="1">The sequence shown here is derived from an EMBL/GenBank/DDBJ whole genome shotgun (WGS) entry which is preliminary data.</text>
</comment>
<organism evidence="1 2">
    <name type="scientific">Camellia sinensis</name>
    <name type="common">Tea plant</name>
    <name type="synonym">Thea sinensis</name>
    <dbReference type="NCBI Taxonomy" id="4442"/>
    <lineage>
        <taxon>Eukaryota</taxon>
        <taxon>Viridiplantae</taxon>
        <taxon>Streptophyta</taxon>
        <taxon>Embryophyta</taxon>
        <taxon>Tracheophyta</taxon>
        <taxon>Spermatophyta</taxon>
        <taxon>Magnoliopsida</taxon>
        <taxon>eudicotyledons</taxon>
        <taxon>Gunneridae</taxon>
        <taxon>Pentapetalae</taxon>
        <taxon>asterids</taxon>
        <taxon>Ericales</taxon>
        <taxon>Theaceae</taxon>
        <taxon>Camellia</taxon>
    </lineage>
</organism>